<proteinExistence type="predicted"/>
<name>A0A517PHG1_9PLAN</name>
<dbReference type="Proteomes" id="UP000320421">
    <property type="component" value="Chromosome"/>
</dbReference>
<keyword evidence="1" id="KW-0812">Transmembrane</keyword>
<dbReference type="OrthoDB" id="9927227at2"/>
<gene>
    <name evidence="2" type="ORF">HG66A1_05850</name>
</gene>
<evidence type="ECO:0000313" key="3">
    <source>
        <dbReference type="Proteomes" id="UP000320421"/>
    </source>
</evidence>
<evidence type="ECO:0000313" key="2">
    <source>
        <dbReference type="EMBL" id="QDT18823.1"/>
    </source>
</evidence>
<evidence type="ECO:0000256" key="1">
    <source>
        <dbReference type="SAM" id="Phobius"/>
    </source>
</evidence>
<keyword evidence="1" id="KW-1133">Transmembrane helix</keyword>
<feature type="transmembrane region" description="Helical" evidence="1">
    <location>
        <begin position="42"/>
        <end position="62"/>
    </location>
</feature>
<accession>A0A517PHG1</accession>
<sequence>MALKESVGKLPWYKILALIPLWLLILPLMAVLFLIFVPPVALFFFLQSLTGELLFYLSMWNAGRTLSGHRLRQQLAAGETGTLIIEHPLLAWGRTNAWWTPENILEEAPGPIPDFASEEYQDQLLDLIEQDLPHPWDEWCWQQYTSPHQGQARLLRVWNGKRYDLWFNTHYPAIPIVETTTAIARQLESETQPNSIK</sequence>
<organism evidence="2 3">
    <name type="scientific">Gimesia chilikensis</name>
    <dbReference type="NCBI Taxonomy" id="2605989"/>
    <lineage>
        <taxon>Bacteria</taxon>
        <taxon>Pseudomonadati</taxon>
        <taxon>Planctomycetota</taxon>
        <taxon>Planctomycetia</taxon>
        <taxon>Planctomycetales</taxon>
        <taxon>Planctomycetaceae</taxon>
        <taxon>Gimesia</taxon>
    </lineage>
</organism>
<dbReference type="AlphaFoldDB" id="A0A517PHG1"/>
<protein>
    <submittedName>
        <fullName evidence="2">Uncharacterized protein</fullName>
    </submittedName>
</protein>
<keyword evidence="1" id="KW-0472">Membrane</keyword>
<reference evidence="2 3" key="1">
    <citation type="submission" date="2019-02" db="EMBL/GenBank/DDBJ databases">
        <title>Deep-cultivation of Planctomycetes and their phenomic and genomic characterization uncovers novel biology.</title>
        <authorList>
            <person name="Wiegand S."/>
            <person name="Jogler M."/>
            <person name="Boedeker C."/>
            <person name="Pinto D."/>
            <person name="Vollmers J."/>
            <person name="Rivas-Marin E."/>
            <person name="Kohn T."/>
            <person name="Peeters S.H."/>
            <person name="Heuer A."/>
            <person name="Rast P."/>
            <person name="Oberbeckmann S."/>
            <person name="Bunk B."/>
            <person name="Jeske O."/>
            <person name="Meyerdierks A."/>
            <person name="Storesund J.E."/>
            <person name="Kallscheuer N."/>
            <person name="Luecker S."/>
            <person name="Lage O.M."/>
            <person name="Pohl T."/>
            <person name="Merkel B.J."/>
            <person name="Hornburger P."/>
            <person name="Mueller R.-W."/>
            <person name="Bruemmer F."/>
            <person name="Labrenz M."/>
            <person name="Spormann A.M."/>
            <person name="Op den Camp H."/>
            <person name="Overmann J."/>
            <person name="Amann R."/>
            <person name="Jetten M.S.M."/>
            <person name="Mascher T."/>
            <person name="Medema M.H."/>
            <person name="Devos D.P."/>
            <person name="Kaster A.-K."/>
            <person name="Ovreas L."/>
            <person name="Rohde M."/>
            <person name="Galperin M.Y."/>
            <person name="Jogler C."/>
        </authorList>
    </citation>
    <scope>NUCLEOTIDE SEQUENCE [LARGE SCALE GENOMIC DNA]</scope>
    <source>
        <strain evidence="2 3">HG66A1</strain>
    </source>
</reference>
<dbReference type="RefSeq" id="WP_145180645.1">
    <property type="nucleotide sequence ID" value="NZ_CP036266.1"/>
</dbReference>
<dbReference type="EMBL" id="CP036266">
    <property type="protein sequence ID" value="QDT18823.1"/>
    <property type="molecule type" value="Genomic_DNA"/>
</dbReference>
<keyword evidence="3" id="KW-1185">Reference proteome</keyword>
<feature type="transmembrane region" description="Helical" evidence="1">
    <location>
        <begin position="12"/>
        <end position="36"/>
    </location>
</feature>